<keyword evidence="6 11" id="KW-0812">Transmembrane</keyword>
<accession>A0A5M8BDJ6</accession>
<dbReference type="InterPro" id="IPR043129">
    <property type="entry name" value="ATPase_NBD"/>
</dbReference>
<dbReference type="Proteomes" id="UP000324324">
    <property type="component" value="Unassembled WGS sequence"/>
</dbReference>
<feature type="compositionally biased region" description="Low complexity" evidence="10">
    <location>
        <begin position="184"/>
        <end position="207"/>
    </location>
</feature>
<dbReference type="NCBIfam" id="TIGR01709">
    <property type="entry name" value="typeII_sec_gspL"/>
    <property type="match status" value="1"/>
</dbReference>
<evidence type="ECO:0000256" key="7">
    <source>
        <dbReference type="ARBA" id="ARBA00022927"/>
    </source>
</evidence>
<dbReference type="GO" id="GO:0005886">
    <property type="term" value="C:plasma membrane"/>
    <property type="evidence" value="ECO:0007669"/>
    <property type="project" value="UniProtKB-SubCell"/>
</dbReference>
<keyword evidence="8 11" id="KW-1133">Transmembrane helix</keyword>
<keyword evidence="7" id="KW-0653">Protein transport</keyword>
<dbReference type="SUPFAM" id="SSF53067">
    <property type="entry name" value="Actin-like ATPase domain"/>
    <property type="match status" value="1"/>
</dbReference>
<feature type="region of interest" description="Disordered" evidence="10">
    <location>
        <begin position="176"/>
        <end position="207"/>
    </location>
</feature>
<dbReference type="GO" id="GO:0015628">
    <property type="term" value="P:protein secretion by the type II secretion system"/>
    <property type="evidence" value="ECO:0007669"/>
    <property type="project" value="InterPro"/>
</dbReference>
<evidence type="ECO:0000256" key="1">
    <source>
        <dbReference type="ARBA" id="ARBA00004377"/>
    </source>
</evidence>
<dbReference type="AlphaFoldDB" id="A0A5M8BDJ6"/>
<gene>
    <name evidence="14" type="ORF">F1599_01500</name>
</gene>
<evidence type="ECO:0000256" key="8">
    <source>
        <dbReference type="ARBA" id="ARBA00022989"/>
    </source>
</evidence>
<feature type="domain" description="GspL periplasmic" evidence="13">
    <location>
        <begin position="332"/>
        <end position="463"/>
    </location>
</feature>
<evidence type="ECO:0000256" key="4">
    <source>
        <dbReference type="ARBA" id="ARBA00022475"/>
    </source>
</evidence>
<evidence type="ECO:0000259" key="12">
    <source>
        <dbReference type="Pfam" id="PF05134"/>
    </source>
</evidence>
<keyword evidence="15" id="KW-1185">Reference proteome</keyword>
<dbReference type="EMBL" id="VWRN01000006">
    <property type="protein sequence ID" value="KAA6133122.1"/>
    <property type="molecule type" value="Genomic_DNA"/>
</dbReference>
<dbReference type="GO" id="GO:0015627">
    <property type="term" value="C:type II protein secretion system complex"/>
    <property type="evidence" value="ECO:0007669"/>
    <property type="project" value="InterPro"/>
</dbReference>
<evidence type="ECO:0000259" key="13">
    <source>
        <dbReference type="Pfam" id="PF12693"/>
    </source>
</evidence>
<reference evidence="14 15" key="1">
    <citation type="submission" date="2019-09" db="EMBL/GenBank/DDBJ databases">
        <title>Isolation of a novel species in the genus Cupriavidus from patients with sepsis using whole genome sequencing.</title>
        <authorList>
            <person name="Kweon O.J."/>
            <person name="Lee M.-K."/>
        </authorList>
    </citation>
    <scope>NUCLEOTIDE SEQUENCE [LARGE SCALE GENOMIC DNA]</scope>
    <source>
        <strain evidence="14 15">MKL-01</strain>
    </source>
</reference>
<evidence type="ECO:0000256" key="2">
    <source>
        <dbReference type="ARBA" id="ARBA00005318"/>
    </source>
</evidence>
<comment type="subcellular location">
    <subcellularLocation>
        <location evidence="1">Cell inner membrane</location>
        <topology evidence="1">Single-pass membrane protein</topology>
    </subcellularLocation>
</comment>
<evidence type="ECO:0000313" key="15">
    <source>
        <dbReference type="Proteomes" id="UP000324324"/>
    </source>
</evidence>
<comment type="caution">
    <text evidence="14">The sequence shown here is derived from an EMBL/GenBank/DDBJ whole genome shotgun (WGS) entry which is preliminary data.</text>
</comment>
<keyword evidence="4" id="KW-1003">Cell membrane</keyword>
<keyword evidence="9 11" id="KW-0472">Membrane</keyword>
<protein>
    <submittedName>
        <fullName evidence="14">General secretion pathway protein GspL</fullName>
    </submittedName>
</protein>
<feature type="region of interest" description="Disordered" evidence="10">
    <location>
        <begin position="458"/>
        <end position="496"/>
    </location>
</feature>
<sequence length="496" mass="52620">MSTTLFVRLPHRPHDQPQPWRFGALPFALVRDAAAAQGRRERTPATGHLLREGYAPIAELPPADRLVLIVAAADVLVTAAAVPPLAPNRLKLALPNLVEDSLAADAQACHIAVGPEAPQAGADATSAAAAARGPRRRLLMVTERAWLRAVLDAFAEHRHRRRHLLPAQFCLPLADSESEGGGTAAPANASGPAEPSAAPEAASPSEPPATLALEAASSALAAAAPLLEGEMGTGGTGAGTGHAAPFWQLTVRTERYQGYGLLLSDDALAAWQALAPAGIWYGDREAAALPTLTSVRPLGWPVWIEGAQASLREPSLDLAQFDFAQGRADRWNLRAWRAPLALAAALLVVHLVALNIHWLMLRGEQARLQQAQTQLLRSAFPRMPVVVDPPLQMRRQVEQLRLASGRSTPDDFLPLADRFAQAGRQLPPDALLALEYRGRALHATLKPGTDTNALRQAARQAGLSMEEDRAPADTGRSGGGPAPAGSRWIIKPGSLS</sequence>
<dbReference type="InterPro" id="IPR007812">
    <property type="entry name" value="T2SS_protein-GspL"/>
</dbReference>
<dbReference type="RefSeq" id="WP_150081947.1">
    <property type="nucleotide sequence ID" value="NZ_VWRN01000006.1"/>
</dbReference>
<evidence type="ECO:0000313" key="14">
    <source>
        <dbReference type="EMBL" id="KAA6133122.1"/>
    </source>
</evidence>
<evidence type="ECO:0000256" key="5">
    <source>
        <dbReference type="ARBA" id="ARBA00022519"/>
    </source>
</evidence>
<evidence type="ECO:0000256" key="9">
    <source>
        <dbReference type="ARBA" id="ARBA00023136"/>
    </source>
</evidence>
<evidence type="ECO:0000256" key="3">
    <source>
        <dbReference type="ARBA" id="ARBA00022448"/>
    </source>
</evidence>
<evidence type="ECO:0000256" key="11">
    <source>
        <dbReference type="SAM" id="Phobius"/>
    </source>
</evidence>
<dbReference type="Pfam" id="PF05134">
    <property type="entry name" value="T2SSL"/>
    <property type="match status" value="1"/>
</dbReference>
<evidence type="ECO:0000256" key="6">
    <source>
        <dbReference type="ARBA" id="ARBA00022692"/>
    </source>
</evidence>
<feature type="transmembrane region" description="Helical" evidence="11">
    <location>
        <begin position="340"/>
        <end position="360"/>
    </location>
</feature>
<organism evidence="14 15">
    <name type="scientific">Cupriavidus cauae</name>
    <dbReference type="NCBI Taxonomy" id="2608999"/>
    <lineage>
        <taxon>Bacteria</taxon>
        <taxon>Pseudomonadati</taxon>
        <taxon>Pseudomonadota</taxon>
        <taxon>Betaproteobacteria</taxon>
        <taxon>Burkholderiales</taxon>
        <taxon>Burkholderiaceae</taxon>
        <taxon>Cupriavidus</taxon>
    </lineage>
</organism>
<feature type="domain" description="GspL cytoplasmic actin-ATPase-like" evidence="12">
    <location>
        <begin position="56"/>
        <end position="174"/>
    </location>
</feature>
<keyword evidence="5" id="KW-0997">Cell inner membrane</keyword>
<dbReference type="InterPro" id="IPR025691">
    <property type="entry name" value="GspL_pp_dom"/>
</dbReference>
<comment type="similarity">
    <text evidence="2">Belongs to the GSP L family.</text>
</comment>
<dbReference type="GO" id="GO:0009276">
    <property type="term" value="C:Gram-negative-bacterium-type cell wall"/>
    <property type="evidence" value="ECO:0007669"/>
    <property type="project" value="InterPro"/>
</dbReference>
<evidence type="ECO:0000256" key="10">
    <source>
        <dbReference type="SAM" id="MobiDB-lite"/>
    </source>
</evidence>
<dbReference type="InterPro" id="IPR024230">
    <property type="entry name" value="GspL_cyto_dom"/>
</dbReference>
<dbReference type="Pfam" id="PF12693">
    <property type="entry name" value="GspL_C"/>
    <property type="match status" value="1"/>
</dbReference>
<name>A0A5M8BDJ6_9BURK</name>
<keyword evidence="3" id="KW-0813">Transport</keyword>
<proteinExistence type="inferred from homology"/>
<dbReference type="Gene3D" id="3.30.420.380">
    <property type="match status" value="1"/>
</dbReference>